<dbReference type="STRING" id="995062.SAMN04489718_1716"/>
<evidence type="ECO:0000256" key="1">
    <source>
        <dbReference type="ARBA" id="ARBA00023115"/>
    </source>
</evidence>
<dbReference type="InterPro" id="IPR029063">
    <property type="entry name" value="SAM-dependent_MTases_sf"/>
</dbReference>
<dbReference type="Proteomes" id="UP000199301">
    <property type="component" value="Unassembled WGS sequence"/>
</dbReference>
<gene>
    <name evidence="2" type="ORF">SAMN04489718_1716</name>
</gene>
<dbReference type="SUPFAM" id="SSF53335">
    <property type="entry name" value="S-adenosyl-L-methionine-dependent methyltransferases"/>
    <property type="match status" value="1"/>
</dbReference>
<dbReference type="GO" id="GO:0006596">
    <property type="term" value="P:polyamine biosynthetic process"/>
    <property type="evidence" value="ECO:0007669"/>
    <property type="project" value="UniProtKB-KW"/>
</dbReference>
<accession>A0A1H1ASW2</accession>
<evidence type="ECO:0000313" key="3">
    <source>
        <dbReference type="Proteomes" id="UP000199301"/>
    </source>
</evidence>
<evidence type="ECO:0000313" key="2">
    <source>
        <dbReference type="EMBL" id="SDQ42611.1"/>
    </source>
</evidence>
<dbReference type="EMBL" id="FNKO01000001">
    <property type="protein sequence ID" value="SDQ42611.1"/>
    <property type="molecule type" value="Genomic_DNA"/>
</dbReference>
<dbReference type="AlphaFoldDB" id="A0A1H1ASW2"/>
<proteinExistence type="predicted"/>
<dbReference type="RefSeq" id="WP_245695694.1">
    <property type="nucleotide sequence ID" value="NZ_FNKO01000001.1"/>
</dbReference>
<dbReference type="Pfam" id="PF01564">
    <property type="entry name" value="Spermine_synth"/>
    <property type="match status" value="1"/>
</dbReference>
<protein>
    <submittedName>
        <fullName evidence="2">Spermidine synthase</fullName>
    </submittedName>
</protein>
<dbReference type="Gene3D" id="3.40.50.150">
    <property type="entry name" value="Vaccinia Virus protein VP39"/>
    <property type="match status" value="1"/>
</dbReference>
<dbReference type="PANTHER" id="PTHR43317:SF3">
    <property type="entry name" value="BLR2883 PROTEIN"/>
    <property type="match status" value="1"/>
</dbReference>
<keyword evidence="3" id="KW-1185">Reference proteome</keyword>
<sequence>MAVERVATAHSPRGETVLSRREDGTLELRVNGVFVMDTAHTASERALARNALDAFHGSPGSARDGTRVLIGGLGLGFTLHEVLGYSEVASVVVSEIEPAVVEWFLQGLVPEIAADRHDDRVTLDTAEITESVSAQRDSTLDVLLLDVDNGPGYLVRSENASVYGTGFLRQCRDKLAPGGLLAVWSASPAPELTEAVREVFGSVEQRAVPVTLGSLETEYHLYTGRIGAN</sequence>
<organism evidence="2 3">
    <name type="scientific">Actinopolyspora saharensis</name>
    <dbReference type="NCBI Taxonomy" id="995062"/>
    <lineage>
        <taxon>Bacteria</taxon>
        <taxon>Bacillati</taxon>
        <taxon>Actinomycetota</taxon>
        <taxon>Actinomycetes</taxon>
        <taxon>Actinopolysporales</taxon>
        <taxon>Actinopolysporaceae</taxon>
        <taxon>Actinopolyspora</taxon>
    </lineage>
</organism>
<dbReference type="PANTHER" id="PTHR43317">
    <property type="entry name" value="THERMOSPERMINE SYNTHASE ACAULIS5"/>
    <property type="match status" value="1"/>
</dbReference>
<keyword evidence="1" id="KW-0620">Polyamine biosynthesis</keyword>
<name>A0A1H1ASW2_9ACTN</name>
<reference evidence="3" key="1">
    <citation type="submission" date="2016-10" db="EMBL/GenBank/DDBJ databases">
        <authorList>
            <person name="Varghese N."/>
            <person name="Submissions S."/>
        </authorList>
    </citation>
    <scope>NUCLEOTIDE SEQUENCE [LARGE SCALE GENOMIC DNA]</scope>
    <source>
        <strain evidence="3">DSM 45459</strain>
    </source>
</reference>